<sequence length="310" mass="32729">MNSLLQLRLGAASGIFAAASRLGAPAAAAAAAKAAAATAKATAVAGQRAEHLRAASAARRQPALPTSAAATAAAPPATAAAAAAAATSRFSAYEVLYCQRRGLHFSNEKEFRAFLKGSSEGRQLRGAPRLDYLRLGVNRQRRRWPHFAARLYYKPQPLRSFRSLLLQQQPLTPSSSSRNNSLRLPKGPAAPAAAAAAAAAARSSTGDAQQQLALQLGIYLSSSSRSGVGERLLLQYTADAAAAKQQLQQLLQQQMPYADITAECTEGSNFIRVCCCKEQQDLVSLAVPADPKKFEPQKAVNAVFARLGFL</sequence>
<accession>U6KRT9</accession>
<reference evidence="1" key="1">
    <citation type="submission" date="2013-10" db="EMBL/GenBank/DDBJ databases">
        <title>Genomic analysis of the causative agents of coccidiosis in chickens.</title>
        <authorList>
            <person name="Reid A.J."/>
            <person name="Blake D."/>
            <person name="Billington K."/>
            <person name="Browne H."/>
            <person name="Dunn M."/>
            <person name="Hung S."/>
            <person name="Kawahara F."/>
            <person name="Miranda-Saavedra D."/>
            <person name="Mourier T."/>
            <person name="Nagra H."/>
            <person name="Otto T.D."/>
            <person name="Rawlings N."/>
            <person name="Sanchez A."/>
            <person name="Sanders M."/>
            <person name="Subramaniam C."/>
            <person name="Tay Y."/>
            <person name="Dear P."/>
            <person name="Doerig C."/>
            <person name="Gruber A."/>
            <person name="Parkinson J."/>
            <person name="Shirley M."/>
            <person name="Wan K.L."/>
            <person name="Berriman M."/>
            <person name="Tomley F."/>
            <person name="Pain A."/>
        </authorList>
    </citation>
    <scope>NUCLEOTIDE SEQUENCE [LARGE SCALE GENOMIC DNA]</scope>
    <source>
        <strain evidence="1">Houghton</strain>
    </source>
</reference>
<keyword evidence="2" id="KW-1185">Reference proteome</keyword>
<evidence type="ECO:0000313" key="2">
    <source>
        <dbReference type="Proteomes" id="UP000030747"/>
    </source>
</evidence>
<dbReference type="Proteomes" id="UP000030747">
    <property type="component" value="Unassembled WGS sequence"/>
</dbReference>
<organism evidence="1 2">
    <name type="scientific">Eimeria tenella</name>
    <name type="common">Coccidian parasite</name>
    <dbReference type="NCBI Taxonomy" id="5802"/>
    <lineage>
        <taxon>Eukaryota</taxon>
        <taxon>Sar</taxon>
        <taxon>Alveolata</taxon>
        <taxon>Apicomplexa</taxon>
        <taxon>Conoidasida</taxon>
        <taxon>Coccidia</taxon>
        <taxon>Eucoccidiorida</taxon>
        <taxon>Eimeriorina</taxon>
        <taxon>Eimeriidae</taxon>
        <taxon>Eimeria</taxon>
    </lineage>
</organism>
<dbReference type="EMBL" id="HG673813">
    <property type="protein sequence ID" value="CDJ38148.1"/>
    <property type="molecule type" value="Genomic_DNA"/>
</dbReference>
<evidence type="ECO:0000313" key="1">
    <source>
        <dbReference type="EMBL" id="CDJ38148.1"/>
    </source>
</evidence>
<protein>
    <submittedName>
        <fullName evidence="1">Uncharacterized protein</fullName>
    </submittedName>
</protein>
<dbReference type="OrthoDB" id="10561296at2759"/>
<proteinExistence type="predicted"/>
<dbReference type="GeneID" id="25252459"/>
<dbReference type="AlphaFoldDB" id="U6KRT9"/>
<gene>
    <name evidence="1" type="ORF">ETH_00016525</name>
</gene>
<dbReference type="VEuPathDB" id="ToxoDB:ETH_00016525"/>
<dbReference type="RefSeq" id="XP_013228986.1">
    <property type="nucleotide sequence ID" value="XM_013373532.1"/>
</dbReference>
<dbReference type="VEuPathDB" id="ToxoDB:ETH2_1508500"/>
<name>U6KRT9_EIMTE</name>
<reference evidence="1" key="2">
    <citation type="submission" date="2013-10" db="EMBL/GenBank/DDBJ databases">
        <authorList>
            <person name="Aslett M."/>
        </authorList>
    </citation>
    <scope>NUCLEOTIDE SEQUENCE [LARGE SCALE GENOMIC DNA]</scope>
    <source>
        <strain evidence="1">Houghton</strain>
    </source>
</reference>